<evidence type="ECO:0000256" key="1">
    <source>
        <dbReference type="ARBA" id="ARBA00001362"/>
    </source>
</evidence>
<evidence type="ECO:0000313" key="10">
    <source>
        <dbReference type="EMBL" id="AFM03427.1"/>
    </source>
</evidence>
<dbReference type="STRING" id="880071.Fleli_0978"/>
<keyword evidence="8" id="KW-0961">Cell wall biogenesis/degradation</keyword>
<keyword evidence="6 9" id="KW-0224">Dipeptidase</keyword>
<reference evidence="11" key="1">
    <citation type="submission" date="2012-06" db="EMBL/GenBank/DDBJ databases">
        <title>The complete genome of Flexibacter litoralis DSM 6794.</title>
        <authorList>
            <person name="Lucas S."/>
            <person name="Copeland A."/>
            <person name="Lapidus A."/>
            <person name="Glavina del Rio T."/>
            <person name="Dalin E."/>
            <person name="Tice H."/>
            <person name="Bruce D."/>
            <person name="Goodwin L."/>
            <person name="Pitluck S."/>
            <person name="Peters L."/>
            <person name="Ovchinnikova G."/>
            <person name="Lu M."/>
            <person name="Kyrpides N."/>
            <person name="Mavromatis K."/>
            <person name="Ivanova N."/>
            <person name="Brettin T."/>
            <person name="Detter J.C."/>
            <person name="Han C."/>
            <person name="Larimer F."/>
            <person name="Land M."/>
            <person name="Hauser L."/>
            <person name="Markowitz V."/>
            <person name="Cheng J.-F."/>
            <person name="Hugenholtz P."/>
            <person name="Woyke T."/>
            <person name="Wu D."/>
            <person name="Spring S."/>
            <person name="Lang E."/>
            <person name="Kopitz M."/>
            <person name="Brambilla E."/>
            <person name="Klenk H.-P."/>
            <person name="Eisen J.A."/>
        </authorList>
    </citation>
    <scope>NUCLEOTIDE SEQUENCE [LARGE SCALE GENOMIC DNA]</scope>
    <source>
        <strain evidence="11">ATCC 23117 / DSM 6794 / NBRC 15988 / NCIMB 1366 / Sio-4</strain>
    </source>
</reference>
<keyword evidence="11" id="KW-1185">Reference proteome</keyword>
<evidence type="ECO:0000313" key="11">
    <source>
        <dbReference type="Proteomes" id="UP000006054"/>
    </source>
</evidence>
<feature type="binding site" evidence="9">
    <location>
        <position position="185"/>
    </location>
    <ligand>
        <name>Zn(2+)</name>
        <dbReference type="ChEBI" id="CHEBI:29105"/>
        <note>catalytic</note>
    </ligand>
</feature>
<dbReference type="CDD" id="cd14840">
    <property type="entry name" value="D-Ala-D-Ala_dipeptidase_Aad"/>
    <property type="match status" value="1"/>
</dbReference>
<keyword evidence="2 9" id="KW-0645">Protease</keyword>
<dbReference type="AlphaFoldDB" id="I4AHJ2"/>
<evidence type="ECO:0000256" key="9">
    <source>
        <dbReference type="HAMAP-Rule" id="MF_01924"/>
    </source>
</evidence>
<sequence precursor="true">MKNLSYYILFLFLSVFYFSSCSNQDSKKLQASEEIQKLVQDSIKKIEAQRTEFIADSLQRIELQKQLQAKEEAEKKAYFEKLEDSVMVELINYDSTLVLDIRYATEDNFMKQKVYPCAKALLRKVAAEALFEAHQKFKEKGYRIKIYDGYRPLSVQWILWNTTTNKNYVANPRKGSNHNKGCAVDMTLVDSLGNELNMGTGYDFFGKEAHHTFTAFPIDTKDEILKNRKTLKTIMASVGFSSISNEWWHYNFKIKYPVSDTSLPCE</sequence>
<dbReference type="PANTHER" id="PTHR43126">
    <property type="entry name" value="D-ALANYL-D-ALANINE DIPEPTIDASE"/>
    <property type="match status" value="1"/>
</dbReference>
<evidence type="ECO:0000256" key="7">
    <source>
        <dbReference type="ARBA" id="ARBA00023049"/>
    </source>
</evidence>
<keyword evidence="7 9" id="KW-0482">Metalloprotease</keyword>
<organism evidence="10 11">
    <name type="scientific">Bernardetia litoralis (strain ATCC 23117 / DSM 6794 / NBRC 15988 / NCIMB 1366 / Fx l1 / Sio-4)</name>
    <name type="common">Flexibacter litoralis</name>
    <dbReference type="NCBI Taxonomy" id="880071"/>
    <lineage>
        <taxon>Bacteria</taxon>
        <taxon>Pseudomonadati</taxon>
        <taxon>Bacteroidota</taxon>
        <taxon>Cytophagia</taxon>
        <taxon>Cytophagales</taxon>
        <taxon>Bernardetiaceae</taxon>
        <taxon>Bernardetia</taxon>
    </lineage>
</organism>
<comment type="similarity">
    <text evidence="9">Belongs to the peptidase M15D family.</text>
</comment>
<feature type="binding site" evidence="9">
    <location>
        <position position="178"/>
    </location>
    <ligand>
        <name>Zn(2+)</name>
        <dbReference type="ChEBI" id="CHEBI:29105"/>
        <note>catalytic</note>
    </ligand>
</feature>
<feature type="site" description="Transition state stabilizer" evidence="9">
    <location>
        <position position="151"/>
    </location>
</feature>
<dbReference type="HAMAP" id="MF_01924">
    <property type="entry name" value="A_A_dipeptidase"/>
    <property type="match status" value="1"/>
</dbReference>
<protein>
    <recommendedName>
        <fullName evidence="9">D-alanyl-D-alanine dipeptidase</fullName>
        <shortName evidence="9">D-Ala-D-Ala dipeptidase</shortName>
        <ecNumber evidence="9">3.4.13.22</ecNumber>
    </recommendedName>
</protein>
<name>I4AHJ2_BERLS</name>
<feature type="binding site" evidence="9">
    <location>
        <position position="249"/>
    </location>
    <ligand>
        <name>Zn(2+)</name>
        <dbReference type="ChEBI" id="CHEBI:29105"/>
        <note>catalytic</note>
    </ligand>
</feature>
<dbReference type="GO" id="GO:0008237">
    <property type="term" value="F:metallopeptidase activity"/>
    <property type="evidence" value="ECO:0007669"/>
    <property type="project" value="UniProtKB-KW"/>
</dbReference>
<gene>
    <name evidence="10" type="ordered locus">Fleli_0978</name>
</gene>
<dbReference type="KEGG" id="fli:Fleli_0978"/>
<dbReference type="GO" id="GO:0160237">
    <property type="term" value="F:D-Ala-D-Ala dipeptidase activity"/>
    <property type="evidence" value="ECO:0007669"/>
    <property type="project" value="UniProtKB-EC"/>
</dbReference>
<dbReference type="EC" id="3.4.13.22" evidence="9"/>
<evidence type="ECO:0000256" key="8">
    <source>
        <dbReference type="ARBA" id="ARBA00023316"/>
    </source>
</evidence>
<feature type="active site" description="Proton donor/acceptor" evidence="9">
    <location>
        <position position="246"/>
    </location>
</feature>
<keyword evidence="4 9" id="KW-0378">Hydrolase</keyword>
<dbReference type="EMBL" id="CP003345">
    <property type="protein sequence ID" value="AFM03427.1"/>
    <property type="molecule type" value="Genomic_DNA"/>
</dbReference>
<keyword evidence="5 9" id="KW-0862">Zinc</keyword>
<keyword evidence="3 9" id="KW-0479">Metal-binding</keyword>
<dbReference type="eggNOG" id="COG2173">
    <property type="taxonomic scope" value="Bacteria"/>
</dbReference>
<proteinExistence type="inferred from homology"/>
<dbReference type="Gene3D" id="3.30.1380.10">
    <property type="match status" value="1"/>
</dbReference>
<dbReference type="GO" id="GO:0006508">
    <property type="term" value="P:proteolysis"/>
    <property type="evidence" value="ECO:0007669"/>
    <property type="project" value="UniProtKB-KW"/>
</dbReference>
<comment type="cofactor">
    <cofactor evidence="9">
        <name>Zn(2+)</name>
        <dbReference type="ChEBI" id="CHEBI:29105"/>
    </cofactor>
    <text evidence="9">Binds 1 zinc ion per subunit.</text>
</comment>
<evidence type="ECO:0000256" key="6">
    <source>
        <dbReference type="ARBA" id="ARBA00022997"/>
    </source>
</evidence>
<dbReference type="Proteomes" id="UP000006054">
    <property type="component" value="Chromosome"/>
</dbReference>
<dbReference type="GO" id="GO:0008270">
    <property type="term" value="F:zinc ion binding"/>
    <property type="evidence" value="ECO:0007669"/>
    <property type="project" value="UniProtKB-UniRule"/>
</dbReference>
<dbReference type="Pfam" id="PF01427">
    <property type="entry name" value="Peptidase_M15"/>
    <property type="match status" value="1"/>
</dbReference>
<evidence type="ECO:0000256" key="2">
    <source>
        <dbReference type="ARBA" id="ARBA00022670"/>
    </source>
</evidence>
<dbReference type="GO" id="GO:0071555">
    <property type="term" value="P:cell wall organization"/>
    <property type="evidence" value="ECO:0007669"/>
    <property type="project" value="UniProtKB-KW"/>
</dbReference>
<dbReference type="RefSeq" id="WP_014796885.1">
    <property type="nucleotide sequence ID" value="NC_018018.1"/>
</dbReference>
<dbReference type="OrthoDB" id="9801430at2"/>
<accession>I4AHJ2</accession>
<evidence type="ECO:0000256" key="4">
    <source>
        <dbReference type="ARBA" id="ARBA00022801"/>
    </source>
</evidence>
<comment type="function">
    <text evidence="9">Catalyzes hydrolysis of the D-alanyl-D-alanine dipeptide.</text>
</comment>
<comment type="catalytic activity">
    <reaction evidence="1 9">
        <text>D-alanyl-D-alanine + H2O = 2 D-alanine</text>
        <dbReference type="Rhea" id="RHEA:20661"/>
        <dbReference type="ChEBI" id="CHEBI:15377"/>
        <dbReference type="ChEBI" id="CHEBI:57416"/>
        <dbReference type="ChEBI" id="CHEBI:57822"/>
        <dbReference type="EC" id="3.4.13.22"/>
    </reaction>
</comment>
<dbReference type="HOGENOM" id="CLU_060744_1_1_10"/>
<evidence type="ECO:0000256" key="3">
    <source>
        <dbReference type="ARBA" id="ARBA00022723"/>
    </source>
</evidence>
<dbReference type="SUPFAM" id="SSF55166">
    <property type="entry name" value="Hedgehog/DD-peptidase"/>
    <property type="match status" value="1"/>
</dbReference>
<dbReference type="InterPro" id="IPR000755">
    <property type="entry name" value="A_A_dipeptidase"/>
</dbReference>
<evidence type="ECO:0000256" key="5">
    <source>
        <dbReference type="ARBA" id="ARBA00022833"/>
    </source>
</evidence>
<dbReference type="InterPro" id="IPR009045">
    <property type="entry name" value="Zn_M74/Hedgehog-like"/>
</dbReference>